<organism evidence="1 2">
    <name type="scientific">[Clostridium] fimetarium</name>
    <dbReference type="NCBI Taxonomy" id="99656"/>
    <lineage>
        <taxon>Bacteria</taxon>
        <taxon>Bacillati</taxon>
        <taxon>Bacillota</taxon>
        <taxon>Clostridia</taxon>
        <taxon>Lachnospirales</taxon>
        <taxon>Lachnospiraceae</taxon>
    </lineage>
</organism>
<dbReference type="AlphaFoldDB" id="A0A1I0RFA5"/>
<sequence>MKIKRGKLEATRPVNIAYTVSVIKSFIHLQTKKHVKSVIFSNTTTDFGDTYHSCNGVELNVLECNKFKITQGGRDVCDLYYCFCEKCGTVFLFTHWYGWEDDFGDNN</sequence>
<evidence type="ECO:0000313" key="2">
    <source>
        <dbReference type="Proteomes" id="UP000199701"/>
    </source>
</evidence>
<reference evidence="1 2" key="1">
    <citation type="submission" date="2016-10" db="EMBL/GenBank/DDBJ databases">
        <authorList>
            <person name="de Groot N.N."/>
        </authorList>
    </citation>
    <scope>NUCLEOTIDE SEQUENCE [LARGE SCALE GENOMIC DNA]</scope>
    <source>
        <strain evidence="1 2">DSM 9179</strain>
    </source>
</reference>
<dbReference type="EMBL" id="FOJI01000014">
    <property type="protein sequence ID" value="SEW38913.1"/>
    <property type="molecule type" value="Genomic_DNA"/>
</dbReference>
<gene>
    <name evidence="1" type="ORF">SAMN05421659_11461</name>
</gene>
<evidence type="ECO:0000313" key="1">
    <source>
        <dbReference type="EMBL" id="SEW38913.1"/>
    </source>
</evidence>
<keyword evidence="2" id="KW-1185">Reference proteome</keyword>
<proteinExistence type="predicted"/>
<accession>A0A1I0RFA5</accession>
<protein>
    <submittedName>
        <fullName evidence="1">Uncharacterized protein</fullName>
    </submittedName>
</protein>
<dbReference type="RefSeq" id="WP_092455924.1">
    <property type="nucleotide sequence ID" value="NZ_FOJI01000014.1"/>
</dbReference>
<dbReference type="Proteomes" id="UP000199701">
    <property type="component" value="Unassembled WGS sequence"/>
</dbReference>
<dbReference type="STRING" id="99656.SAMN05421659_11461"/>
<name>A0A1I0RFA5_9FIRM</name>